<protein>
    <submittedName>
        <fullName evidence="1">Cysteine-rich receptor-like protein kinase</fullName>
    </submittedName>
</protein>
<dbReference type="GO" id="GO:0016301">
    <property type="term" value="F:kinase activity"/>
    <property type="evidence" value="ECO:0007669"/>
    <property type="project" value="UniProtKB-KW"/>
</dbReference>
<dbReference type="EMBL" id="LXQA010046361">
    <property type="protein sequence ID" value="MCI01524.1"/>
    <property type="molecule type" value="Genomic_DNA"/>
</dbReference>
<name>A0A392NQ63_9FABA</name>
<evidence type="ECO:0000313" key="1">
    <source>
        <dbReference type="EMBL" id="MCI01524.1"/>
    </source>
</evidence>
<proteinExistence type="predicted"/>
<sequence>MSGLKVDFNKRKPLGSAGQPFAYRGFVVQGVGGPLWDGARVFESGGRSGSSWWREIVRIRDGVDSIGGGWFGECVLKKVGDGLETFFWTDTWLDVTPLSVRYQHLFDLTVHKSSTVADMFSLGWGVGGGDVGGVSGSTSQFLLQVQSPDLW</sequence>
<dbReference type="PANTHER" id="PTHR36617:SF5">
    <property type="entry name" value="OS05G0421675 PROTEIN"/>
    <property type="match status" value="1"/>
</dbReference>
<keyword evidence="1" id="KW-0808">Transferase</keyword>
<keyword evidence="1" id="KW-0418">Kinase</keyword>
<dbReference type="Proteomes" id="UP000265520">
    <property type="component" value="Unassembled WGS sequence"/>
</dbReference>
<keyword evidence="1" id="KW-0675">Receptor</keyword>
<accession>A0A392NQ63</accession>
<dbReference type="PANTHER" id="PTHR36617">
    <property type="entry name" value="PROTEIN, PUTATIVE-RELATED"/>
    <property type="match status" value="1"/>
</dbReference>
<keyword evidence="2" id="KW-1185">Reference proteome</keyword>
<evidence type="ECO:0000313" key="2">
    <source>
        <dbReference type="Proteomes" id="UP000265520"/>
    </source>
</evidence>
<reference evidence="1 2" key="1">
    <citation type="journal article" date="2018" name="Front. Plant Sci.">
        <title>Red Clover (Trifolium pratense) and Zigzag Clover (T. medium) - A Picture of Genomic Similarities and Differences.</title>
        <authorList>
            <person name="Dluhosova J."/>
            <person name="Istvanek J."/>
            <person name="Nedelnik J."/>
            <person name="Repkova J."/>
        </authorList>
    </citation>
    <scope>NUCLEOTIDE SEQUENCE [LARGE SCALE GENOMIC DNA]</scope>
    <source>
        <strain evidence="2">cv. 10/8</strain>
        <tissue evidence="1">Leaf</tissue>
    </source>
</reference>
<organism evidence="1 2">
    <name type="scientific">Trifolium medium</name>
    <dbReference type="NCBI Taxonomy" id="97028"/>
    <lineage>
        <taxon>Eukaryota</taxon>
        <taxon>Viridiplantae</taxon>
        <taxon>Streptophyta</taxon>
        <taxon>Embryophyta</taxon>
        <taxon>Tracheophyta</taxon>
        <taxon>Spermatophyta</taxon>
        <taxon>Magnoliopsida</taxon>
        <taxon>eudicotyledons</taxon>
        <taxon>Gunneridae</taxon>
        <taxon>Pentapetalae</taxon>
        <taxon>rosids</taxon>
        <taxon>fabids</taxon>
        <taxon>Fabales</taxon>
        <taxon>Fabaceae</taxon>
        <taxon>Papilionoideae</taxon>
        <taxon>50 kb inversion clade</taxon>
        <taxon>NPAAA clade</taxon>
        <taxon>Hologalegina</taxon>
        <taxon>IRL clade</taxon>
        <taxon>Trifolieae</taxon>
        <taxon>Trifolium</taxon>
    </lineage>
</organism>
<comment type="caution">
    <text evidence="1">The sequence shown here is derived from an EMBL/GenBank/DDBJ whole genome shotgun (WGS) entry which is preliminary data.</text>
</comment>
<dbReference type="AlphaFoldDB" id="A0A392NQ63"/>